<keyword evidence="2" id="KW-1185">Reference proteome</keyword>
<reference evidence="1" key="1">
    <citation type="submission" date="2021-02" db="EMBL/GenBank/DDBJ databases">
        <authorList>
            <person name="Dougan E. K."/>
            <person name="Rhodes N."/>
            <person name="Thang M."/>
            <person name="Chan C."/>
        </authorList>
    </citation>
    <scope>NUCLEOTIDE SEQUENCE</scope>
</reference>
<feature type="non-terminal residue" evidence="1">
    <location>
        <position position="1"/>
    </location>
</feature>
<feature type="non-terminal residue" evidence="1">
    <location>
        <position position="75"/>
    </location>
</feature>
<evidence type="ECO:0000313" key="1">
    <source>
        <dbReference type="EMBL" id="CAE7855175.1"/>
    </source>
</evidence>
<organism evidence="1 2">
    <name type="scientific">Symbiodinium necroappetens</name>
    <dbReference type="NCBI Taxonomy" id="1628268"/>
    <lineage>
        <taxon>Eukaryota</taxon>
        <taxon>Sar</taxon>
        <taxon>Alveolata</taxon>
        <taxon>Dinophyceae</taxon>
        <taxon>Suessiales</taxon>
        <taxon>Symbiodiniaceae</taxon>
        <taxon>Symbiodinium</taxon>
    </lineage>
</organism>
<gene>
    <name evidence="1" type="ORF">SNEC2469_LOCUS26805</name>
</gene>
<dbReference type="AlphaFoldDB" id="A0A813A934"/>
<accession>A0A813A934</accession>
<protein>
    <submittedName>
        <fullName evidence="1">Uncharacterized protein</fullName>
    </submittedName>
</protein>
<comment type="caution">
    <text evidence="1">The sequence shown here is derived from an EMBL/GenBank/DDBJ whole genome shotgun (WGS) entry which is preliminary data.</text>
</comment>
<proteinExistence type="predicted"/>
<dbReference type="OrthoDB" id="431742at2759"/>
<sequence>IKIHVLCFKDRRKEANQVAKDELSRIRSQKDRQGESKMLLSLAEINTERRGYKNRQEARLWANEALELFRKNGDK</sequence>
<dbReference type="Proteomes" id="UP000601435">
    <property type="component" value="Unassembled WGS sequence"/>
</dbReference>
<dbReference type="EMBL" id="CAJNJA010055326">
    <property type="protein sequence ID" value="CAE7855175.1"/>
    <property type="molecule type" value="Genomic_DNA"/>
</dbReference>
<name>A0A813A934_9DINO</name>
<evidence type="ECO:0000313" key="2">
    <source>
        <dbReference type="Proteomes" id="UP000601435"/>
    </source>
</evidence>